<protein>
    <recommendedName>
        <fullName evidence="5">RRM domain-containing protein</fullName>
    </recommendedName>
</protein>
<dbReference type="InterPro" id="IPR028133">
    <property type="entry name" value="Dynamitin"/>
</dbReference>
<name>A0AAJ5YPA9_9BASI</name>
<dbReference type="SUPFAM" id="SSF54928">
    <property type="entry name" value="RNA-binding domain, RBD"/>
    <property type="match status" value="1"/>
</dbReference>
<evidence type="ECO:0000256" key="3">
    <source>
        <dbReference type="PROSITE-ProRule" id="PRU00176"/>
    </source>
</evidence>
<dbReference type="Gene3D" id="3.30.70.330">
    <property type="match status" value="2"/>
</dbReference>
<feature type="region of interest" description="Disordered" evidence="4">
    <location>
        <begin position="128"/>
        <end position="147"/>
    </location>
</feature>
<sequence>MHSVERPSEFLRRTPSPTIRNTSPSFDDRVEQDRTQRWNDKNPRSSRGTQPMRDVILLGLDMDVDADQLRILVSALADAVDARLAAPPSDVTVIRDRNTGASKGFGFAKFETLEDAKRFVNMHSPFISNPEQWLGPPPGANSDNKLRRKRIKIDYSSSERPQGGLSYYEQHNAPGCKDQQRRRARRQREEQTAAEHESQMDLQNENAGLREASALVTDTLLLTGLGANAGASDVAAALQTLPMYATRNTEMFTEALKQLERVLVIRDRQTNASTKQAMATFQTKEAARTCLAALRSKAMFPQGVAIGSDAMRTSFADPIVLEEADPYDPTCAPWTFTDQQNRTWRHEDESLGLEVWDTSDAVPTPASTSPCTSPRSSISLPSDALSSIITNGTTYFMPQENFAAIPQATMSPMHTELRSIDYSDIKRQICLLCQRQFRSQELLARHAVESSLHQSNLNLEEVCRAGAARVQACLTHDSKENQQQQLQAANVAGHLKSRLNAPSPDSKRFALQSMGWNTAASEIDSIPTRYTPPMRVHGSWPHVPDVAPEIYESNPTPSSKDQSLTETLDDVVEGSINGLERDSLDLSRARKHFRSNSPLIYTEDAESPLARLLRLQSEAKELEESLLTDQKSIERRNATKLLDYIQQLQTRVSTAMPPLDAKATAELIQNLGSSSGAQLGSVTAESGTGNIFDGNKSRSELAFRLASLEQLIGTPDDVERVAPMMSTLARLESQIQLLTNPEQLDAISHRAKQVAAEMERLAQTQKRFAQEENLSSETLSQVASLHALATQVAPLVPLAPALLSRLQALASLHTSTSSITSQVTELEQAQDSNRKRANELRDMLGEAEQSLAKNIEITKTNLSSLETRLNAIEKRIA</sequence>
<dbReference type="GO" id="GO:0005737">
    <property type="term" value="C:cytoplasm"/>
    <property type="evidence" value="ECO:0007669"/>
    <property type="project" value="UniProtKB-SubCell"/>
</dbReference>
<dbReference type="AlphaFoldDB" id="A0AAJ5YPA9"/>
<feature type="region of interest" description="Disordered" evidence="4">
    <location>
        <begin position="1"/>
        <end position="50"/>
    </location>
</feature>
<dbReference type="GO" id="GO:0003723">
    <property type="term" value="F:RNA binding"/>
    <property type="evidence" value="ECO:0007669"/>
    <property type="project" value="UniProtKB-UniRule"/>
</dbReference>
<dbReference type="GO" id="GO:0007017">
    <property type="term" value="P:microtubule-based process"/>
    <property type="evidence" value="ECO:0007669"/>
    <property type="project" value="InterPro"/>
</dbReference>
<evidence type="ECO:0000256" key="2">
    <source>
        <dbReference type="ARBA" id="ARBA00022490"/>
    </source>
</evidence>
<keyword evidence="3" id="KW-0694">RNA-binding</keyword>
<proteinExistence type="predicted"/>
<feature type="compositionally biased region" description="Basic and acidic residues" evidence="4">
    <location>
        <begin position="1"/>
        <end position="12"/>
    </location>
</feature>
<gene>
    <name evidence="6" type="ORF">MYAM1_000720</name>
</gene>
<dbReference type="PANTHER" id="PTHR15346">
    <property type="entry name" value="DYNACTIN SUBUNIT"/>
    <property type="match status" value="1"/>
</dbReference>
<evidence type="ECO:0000259" key="5">
    <source>
        <dbReference type="PROSITE" id="PS50102"/>
    </source>
</evidence>
<evidence type="ECO:0000313" key="7">
    <source>
        <dbReference type="Proteomes" id="UP001219567"/>
    </source>
</evidence>
<reference evidence="6 7" key="1">
    <citation type="submission" date="2023-03" db="EMBL/GenBank/DDBJ databases">
        <title>Mating type loci evolution in Malassezia.</title>
        <authorList>
            <person name="Coelho M.A."/>
        </authorList>
    </citation>
    <scope>NUCLEOTIDE SEQUENCE [LARGE SCALE GENOMIC DNA]</scope>
    <source>
        <strain evidence="6 7">CBS 9725</strain>
    </source>
</reference>
<evidence type="ECO:0000313" key="6">
    <source>
        <dbReference type="EMBL" id="WFC97999.1"/>
    </source>
</evidence>
<dbReference type="Pfam" id="PF04912">
    <property type="entry name" value="Dynamitin"/>
    <property type="match status" value="1"/>
</dbReference>
<feature type="domain" description="RRM" evidence="5">
    <location>
        <begin position="53"/>
        <end position="158"/>
    </location>
</feature>
<dbReference type="GO" id="GO:0005869">
    <property type="term" value="C:dynactin complex"/>
    <property type="evidence" value="ECO:0007669"/>
    <property type="project" value="InterPro"/>
</dbReference>
<dbReference type="Proteomes" id="UP001219567">
    <property type="component" value="Chromosome 1"/>
</dbReference>
<evidence type="ECO:0000256" key="4">
    <source>
        <dbReference type="SAM" id="MobiDB-lite"/>
    </source>
</evidence>
<feature type="compositionally biased region" description="Polar residues" evidence="4">
    <location>
        <begin position="15"/>
        <end position="25"/>
    </location>
</feature>
<dbReference type="Pfam" id="PF00076">
    <property type="entry name" value="RRM_1"/>
    <property type="match status" value="1"/>
</dbReference>
<feature type="compositionally biased region" description="Basic and acidic residues" evidence="4">
    <location>
        <begin position="26"/>
        <end position="43"/>
    </location>
</feature>
<dbReference type="InterPro" id="IPR000504">
    <property type="entry name" value="RRM_dom"/>
</dbReference>
<accession>A0AAJ5YPA9</accession>
<dbReference type="InterPro" id="IPR012677">
    <property type="entry name" value="Nucleotide-bd_a/b_plait_sf"/>
</dbReference>
<organism evidence="6 7">
    <name type="scientific">Malassezia yamatoensis</name>
    <dbReference type="NCBI Taxonomy" id="253288"/>
    <lineage>
        <taxon>Eukaryota</taxon>
        <taxon>Fungi</taxon>
        <taxon>Dikarya</taxon>
        <taxon>Basidiomycota</taxon>
        <taxon>Ustilaginomycotina</taxon>
        <taxon>Malasseziomycetes</taxon>
        <taxon>Malasseziales</taxon>
        <taxon>Malasseziaceae</taxon>
        <taxon>Malassezia</taxon>
    </lineage>
</organism>
<keyword evidence="2" id="KW-0963">Cytoplasm</keyword>
<feature type="compositionally biased region" description="Basic and acidic residues" evidence="4">
    <location>
        <begin position="187"/>
        <end position="199"/>
    </location>
</feature>
<evidence type="ECO:0000256" key="1">
    <source>
        <dbReference type="ARBA" id="ARBA00004496"/>
    </source>
</evidence>
<comment type="subcellular location">
    <subcellularLocation>
        <location evidence="1">Cytoplasm</location>
    </subcellularLocation>
</comment>
<dbReference type="InterPro" id="IPR035979">
    <property type="entry name" value="RBD_domain_sf"/>
</dbReference>
<dbReference type="PROSITE" id="PS50102">
    <property type="entry name" value="RRM"/>
    <property type="match status" value="1"/>
</dbReference>
<keyword evidence="7" id="KW-1185">Reference proteome</keyword>
<feature type="region of interest" description="Disordered" evidence="4">
    <location>
        <begin position="154"/>
        <end position="200"/>
    </location>
</feature>
<dbReference type="EMBL" id="CP119943">
    <property type="protein sequence ID" value="WFC97999.1"/>
    <property type="molecule type" value="Genomic_DNA"/>
</dbReference>